<evidence type="ECO:0000313" key="2">
    <source>
        <dbReference type="EMBL" id="CAD2080218.1"/>
    </source>
</evidence>
<dbReference type="RefSeq" id="WP_185126382.1">
    <property type="nucleotide sequence ID" value="NZ_CAJEWD010000008.1"/>
</dbReference>
<proteinExistence type="predicted"/>
<sequence length="474" mass="56267">MNKNNNVISLDQNGENYYRQGIKKRQQNNKKEAMQLLKKAYDKNPSNPDYLSEYVYVMTENGLGNEAEHMIINEYVKDDYDVSYFHILSEINILRHDANKAFLYGVSYASQTGDEDYRDQLEDMFDVEIEDEDELKKEAERIIGQQIFQHLFMNARVDESLDYLNTLSYDIQIESEFRNLKAMAYLFLNKFDEARALLEELLEDDQTDMHALSHMTLLHYHTNDDAKYESYLKKLEVVEPLDDDSRFKVGLVLNFLQKYEQSYKLLLPLYKKKRLMNFQLLHALSFASFHIDKVEESKIYWNQMQNFHPIDEEFSPWKKDEARDRILSLESQYLNDDDQHKRLLGLYLISKVRPKDAIIGLSIWDRIEEMDDYEKLYVTYLFQGLKLARLGRMHLGLELLSDKGYGDSDTLLMWIDVFHDLYQVHKEFDDVESFVAAALYLHPQGRKLTKKHLVETFNVTTYRLNKAIDKLKQI</sequence>
<gene>
    <name evidence="2" type="ORF">JEODO184_01883</name>
</gene>
<comment type="caution">
    <text evidence="2">The sequence shown here is derived from an EMBL/GenBank/DDBJ whole genome shotgun (WGS) entry which is preliminary data.</text>
</comment>
<dbReference type="EMBL" id="CAJEWD010000008">
    <property type="protein sequence ID" value="CAD2080218.1"/>
    <property type="molecule type" value="Genomic_DNA"/>
</dbReference>
<name>A0A6V7RP96_9STAP</name>
<dbReference type="Gene3D" id="1.25.40.10">
    <property type="entry name" value="Tetratricopeptide repeat domain"/>
    <property type="match status" value="1"/>
</dbReference>
<accession>A0A6V7RP96</accession>
<dbReference type="SUPFAM" id="SSF48452">
    <property type="entry name" value="TPR-like"/>
    <property type="match status" value="1"/>
</dbReference>
<dbReference type="PROSITE" id="PS50005">
    <property type="entry name" value="TPR"/>
    <property type="match status" value="1"/>
</dbReference>
<organism evidence="2 3">
    <name type="scientific">Jeotgalicoccus meleagridis</name>
    <dbReference type="NCBI Taxonomy" id="2759181"/>
    <lineage>
        <taxon>Bacteria</taxon>
        <taxon>Bacillati</taxon>
        <taxon>Bacillota</taxon>
        <taxon>Bacilli</taxon>
        <taxon>Bacillales</taxon>
        <taxon>Staphylococcaceae</taxon>
        <taxon>Jeotgalicoccus</taxon>
    </lineage>
</organism>
<evidence type="ECO:0000313" key="3">
    <source>
        <dbReference type="Proteomes" id="UP000589351"/>
    </source>
</evidence>
<reference evidence="2 3" key="1">
    <citation type="submission" date="2020-07" db="EMBL/GenBank/DDBJ databases">
        <authorList>
            <person name="Criscuolo A."/>
        </authorList>
    </citation>
    <scope>NUCLEOTIDE SEQUENCE [LARGE SCALE GENOMIC DNA]</scope>
    <source>
        <strain evidence="2">CIP111649</strain>
    </source>
</reference>
<dbReference type="Proteomes" id="UP000589351">
    <property type="component" value="Unassembled WGS sequence"/>
</dbReference>
<keyword evidence="3" id="KW-1185">Reference proteome</keyword>
<feature type="repeat" description="TPR" evidence="1">
    <location>
        <begin position="14"/>
        <end position="47"/>
    </location>
</feature>
<dbReference type="SMART" id="SM00028">
    <property type="entry name" value="TPR"/>
    <property type="match status" value="2"/>
</dbReference>
<keyword evidence="1" id="KW-0802">TPR repeat</keyword>
<dbReference type="InterPro" id="IPR011990">
    <property type="entry name" value="TPR-like_helical_dom_sf"/>
</dbReference>
<evidence type="ECO:0008006" key="4">
    <source>
        <dbReference type="Google" id="ProtNLM"/>
    </source>
</evidence>
<dbReference type="AlphaFoldDB" id="A0A6V7RP96"/>
<evidence type="ECO:0000256" key="1">
    <source>
        <dbReference type="PROSITE-ProRule" id="PRU00339"/>
    </source>
</evidence>
<protein>
    <recommendedName>
        <fullName evidence="4">Tetratricopeptide repeat protein</fullName>
    </recommendedName>
</protein>
<dbReference type="InterPro" id="IPR019734">
    <property type="entry name" value="TPR_rpt"/>
</dbReference>